<dbReference type="Gene3D" id="3.30.460.10">
    <property type="entry name" value="Beta Polymerase, domain 2"/>
    <property type="match status" value="1"/>
</dbReference>
<organism evidence="2 3">
    <name type="scientific">Pseudopithomyces chartarum</name>
    <dbReference type="NCBI Taxonomy" id="1892770"/>
    <lineage>
        <taxon>Eukaryota</taxon>
        <taxon>Fungi</taxon>
        <taxon>Dikarya</taxon>
        <taxon>Ascomycota</taxon>
        <taxon>Pezizomycotina</taxon>
        <taxon>Dothideomycetes</taxon>
        <taxon>Pleosporomycetidae</taxon>
        <taxon>Pleosporales</taxon>
        <taxon>Massarineae</taxon>
        <taxon>Didymosphaeriaceae</taxon>
        <taxon>Pseudopithomyces</taxon>
    </lineage>
</organism>
<gene>
    <name evidence="2" type="ORF">GRF29_19g1510139</name>
</gene>
<dbReference type="Gene3D" id="3.40.630.30">
    <property type="match status" value="1"/>
</dbReference>
<dbReference type="InterPro" id="IPR016181">
    <property type="entry name" value="Acyl_CoA_acyltransferase"/>
</dbReference>
<name>A0AAN6RKZ6_9PLEO</name>
<comment type="caution">
    <text evidence="2">The sequence shown here is derived from an EMBL/GenBank/DDBJ whole genome shotgun (WGS) entry which is preliminary data.</text>
</comment>
<dbReference type="AlphaFoldDB" id="A0AAN6RKZ6"/>
<dbReference type="Pfam" id="PF04229">
    <property type="entry name" value="GrpB"/>
    <property type="match status" value="1"/>
</dbReference>
<evidence type="ECO:0000313" key="2">
    <source>
        <dbReference type="EMBL" id="KAK3214866.1"/>
    </source>
</evidence>
<dbReference type="EMBL" id="WVTA01000003">
    <property type="protein sequence ID" value="KAK3214866.1"/>
    <property type="molecule type" value="Genomic_DNA"/>
</dbReference>
<reference evidence="2 3" key="1">
    <citation type="submission" date="2021-02" db="EMBL/GenBank/DDBJ databases">
        <title>Genome assembly of Pseudopithomyces chartarum.</title>
        <authorList>
            <person name="Jauregui R."/>
            <person name="Singh J."/>
            <person name="Voisey C."/>
        </authorList>
    </citation>
    <scope>NUCLEOTIDE SEQUENCE [LARGE SCALE GENOMIC DNA]</scope>
    <source>
        <strain evidence="2 3">AGR01</strain>
    </source>
</reference>
<keyword evidence="3" id="KW-1185">Reference proteome</keyword>
<dbReference type="InterPro" id="IPR000182">
    <property type="entry name" value="GNAT_dom"/>
</dbReference>
<dbReference type="PROSITE" id="PS51186">
    <property type="entry name" value="GNAT"/>
    <property type="match status" value="1"/>
</dbReference>
<dbReference type="GO" id="GO:0016747">
    <property type="term" value="F:acyltransferase activity, transferring groups other than amino-acyl groups"/>
    <property type="evidence" value="ECO:0007669"/>
    <property type="project" value="InterPro"/>
</dbReference>
<dbReference type="PANTHER" id="PTHR34822">
    <property type="entry name" value="GRPB DOMAIN PROTEIN (AFU_ORTHOLOGUE AFUA_1G01530)"/>
    <property type="match status" value="1"/>
</dbReference>
<dbReference type="PANTHER" id="PTHR34822:SF1">
    <property type="entry name" value="GRPB FAMILY PROTEIN"/>
    <property type="match status" value="1"/>
</dbReference>
<sequence length="352" mass="39782">MSVEVHPYDSSWPAQFLEIRQRLEFLLSGVSYKSIEHVGSTSVPGLAAKPIIDVDIIVTRENVHPAITALVSKGHFIDMGELGIIDRWCLKDPLQDPRRNVYVCVDGAFQTRNHLGLRDTLRQDAALREEYASVKMDLAAKGTNIVDYIEAKSAIVEKILKKAGLLNDEELAAIGKANKKNERFGAIKTPRLVLREFTWDDDEAFFQLESQEAVARYQTWPARTKDQAREEVAKTVRNSSTVPRTHVELAVEYEGRFVGRVGANVRRDGEPHADLWFSFLPAVQGKGFATEAMRAFVPLLGSPLELEIECDPRNLGSWRLAERLGFERFGLTERAFECKGEWVDSLVYRKHV</sequence>
<protein>
    <recommendedName>
        <fullName evidence="1">N-acetyltransferase domain-containing protein</fullName>
    </recommendedName>
</protein>
<dbReference type="InterPro" id="IPR043519">
    <property type="entry name" value="NT_sf"/>
</dbReference>
<feature type="domain" description="N-acetyltransferase" evidence="1">
    <location>
        <begin position="192"/>
        <end position="352"/>
    </location>
</feature>
<dbReference type="Proteomes" id="UP001280581">
    <property type="component" value="Unassembled WGS sequence"/>
</dbReference>
<proteinExistence type="predicted"/>
<dbReference type="InterPro" id="IPR007344">
    <property type="entry name" value="GrpB/CoaE"/>
</dbReference>
<dbReference type="SUPFAM" id="SSF81301">
    <property type="entry name" value="Nucleotidyltransferase"/>
    <property type="match status" value="1"/>
</dbReference>
<accession>A0AAN6RKZ6</accession>
<evidence type="ECO:0000313" key="3">
    <source>
        <dbReference type="Proteomes" id="UP001280581"/>
    </source>
</evidence>
<evidence type="ECO:0000259" key="1">
    <source>
        <dbReference type="PROSITE" id="PS51186"/>
    </source>
</evidence>
<dbReference type="Pfam" id="PF13302">
    <property type="entry name" value="Acetyltransf_3"/>
    <property type="match status" value="1"/>
</dbReference>
<dbReference type="SUPFAM" id="SSF55729">
    <property type="entry name" value="Acyl-CoA N-acyltransferases (Nat)"/>
    <property type="match status" value="1"/>
</dbReference>